<gene>
    <name evidence="1" type="ORF">A3H05_01455</name>
</gene>
<dbReference type="EMBL" id="MFIP01000014">
    <property type="protein sequence ID" value="OGF92305.1"/>
    <property type="molecule type" value="Genomic_DNA"/>
</dbReference>
<dbReference type="Pfam" id="PF06348">
    <property type="entry name" value="DUF1059"/>
    <property type="match status" value="1"/>
</dbReference>
<dbReference type="AlphaFoldDB" id="A0A1F5XWH8"/>
<protein>
    <recommendedName>
        <fullName evidence="3">DUF1059 domain-containing protein</fullName>
    </recommendedName>
</protein>
<dbReference type="InterPro" id="IPR009409">
    <property type="entry name" value="DUF1059"/>
</dbReference>
<accession>A0A1F5XWH8</accession>
<proteinExistence type="predicted"/>
<evidence type="ECO:0000313" key="1">
    <source>
        <dbReference type="EMBL" id="OGF92305.1"/>
    </source>
</evidence>
<evidence type="ECO:0008006" key="3">
    <source>
        <dbReference type="Google" id="ProtNLM"/>
    </source>
</evidence>
<sequence>MASKGKRVTADCRKFPSKKKCTLTISGSMTEVYPMAMAHAVKSHGHKNTPLFRKQLRSTIK</sequence>
<reference evidence="1 2" key="1">
    <citation type="journal article" date="2016" name="Nat. Commun.">
        <title>Thousands of microbial genomes shed light on interconnected biogeochemical processes in an aquifer system.</title>
        <authorList>
            <person name="Anantharaman K."/>
            <person name="Brown C.T."/>
            <person name="Hug L.A."/>
            <person name="Sharon I."/>
            <person name="Castelle C.J."/>
            <person name="Probst A.J."/>
            <person name="Thomas B.C."/>
            <person name="Singh A."/>
            <person name="Wilkins M.J."/>
            <person name="Karaoz U."/>
            <person name="Brodie E.L."/>
            <person name="Williams K.H."/>
            <person name="Hubbard S.S."/>
            <person name="Banfield J.F."/>
        </authorList>
    </citation>
    <scope>NUCLEOTIDE SEQUENCE [LARGE SCALE GENOMIC DNA]</scope>
</reference>
<dbReference type="Proteomes" id="UP000177334">
    <property type="component" value="Unassembled WGS sequence"/>
</dbReference>
<comment type="caution">
    <text evidence="1">The sequence shown here is derived from an EMBL/GenBank/DDBJ whole genome shotgun (WGS) entry which is preliminary data.</text>
</comment>
<evidence type="ECO:0000313" key="2">
    <source>
        <dbReference type="Proteomes" id="UP000177334"/>
    </source>
</evidence>
<organism evidence="1 2">
    <name type="scientific">Candidatus Giovannonibacteria bacterium RIFCSPLOWO2_12_FULL_43_26</name>
    <dbReference type="NCBI Taxonomy" id="1798363"/>
    <lineage>
        <taxon>Bacteria</taxon>
        <taxon>Candidatus Giovannoniibacteriota</taxon>
    </lineage>
</organism>
<name>A0A1F5XWH8_9BACT</name>